<name>A0A9P4L6K8_9PLEO</name>
<sequence>MQFPACLLCCCCCIIHSQFGLFVRSFGRHNQTDVKGQSVNPALPLTTTPYTPHHASAAHDRNPLPSSSLAPNRMKSTRPNVPTSPAAR</sequence>
<comment type="caution">
    <text evidence="3">The sequence shown here is derived from an EMBL/GenBank/DDBJ whole genome shotgun (WGS) entry which is preliminary data.</text>
</comment>
<feature type="compositionally biased region" description="Polar residues" evidence="1">
    <location>
        <begin position="77"/>
        <end position="88"/>
    </location>
</feature>
<accession>A0A9P4L6K8</accession>
<feature type="chain" id="PRO_5040418440" description="Secreted protein" evidence="2">
    <location>
        <begin position="21"/>
        <end position="88"/>
    </location>
</feature>
<evidence type="ECO:0008006" key="5">
    <source>
        <dbReference type="Google" id="ProtNLM"/>
    </source>
</evidence>
<dbReference type="Proteomes" id="UP000800039">
    <property type="component" value="Unassembled WGS sequence"/>
</dbReference>
<evidence type="ECO:0000256" key="1">
    <source>
        <dbReference type="SAM" id="MobiDB-lite"/>
    </source>
</evidence>
<feature type="signal peptide" evidence="2">
    <location>
        <begin position="1"/>
        <end position="20"/>
    </location>
</feature>
<keyword evidence="4" id="KW-1185">Reference proteome</keyword>
<organism evidence="3 4">
    <name type="scientific">Cucurbitaria berberidis CBS 394.84</name>
    <dbReference type="NCBI Taxonomy" id="1168544"/>
    <lineage>
        <taxon>Eukaryota</taxon>
        <taxon>Fungi</taxon>
        <taxon>Dikarya</taxon>
        <taxon>Ascomycota</taxon>
        <taxon>Pezizomycotina</taxon>
        <taxon>Dothideomycetes</taxon>
        <taxon>Pleosporomycetidae</taxon>
        <taxon>Pleosporales</taxon>
        <taxon>Pleosporineae</taxon>
        <taxon>Cucurbitariaceae</taxon>
        <taxon>Cucurbitaria</taxon>
    </lineage>
</organism>
<feature type="compositionally biased region" description="Low complexity" evidence="1">
    <location>
        <begin position="41"/>
        <end position="55"/>
    </location>
</feature>
<feature type="region of interest" description="Disordered" evidence="1">
    <location>
        <begin position="33"/>
        <end position="88"/>
    </location>
</feature>
<protein>
    <recommendedName>
        <fullName evidence="5">Secreted protein</fullName>
    </recommendedName>
</protein>
<dbReference type="AlphaFoldDB" id="A0A9P4L6K8"/>
<gene>
    <name evidence="3" type="ORF">K460DRAFT_368918</name>
</gene>
<reference evidence="3" key="1">
    <citation type="submission" date="2020-01" db="EMBL/GenBank/DDBJ databases">
        <authorList>
            <consortium name="DOE Joint Genome Institute"/>
            <person name="Haridas S."/>
            <person name="Albert R."/>
            <person name="Binder M."/>
            <person name="Bloem J."/>
            <person name="Labutti K."/>
            <person name="Salamov A."/>
            <person name="Andreopoulos B."/>
            <person name="Baker S.E."/>
            <person name="Barry K."/>
            <person name="Bills G."/>
            <person name="Bluhm B.H."/>
            <person name="Cannon C."/>
            <person name="Castanera R."/>
            <person name="Culley D.E."/>
            <person name="Daum C."/>
            <person name="Ezra D."/>
            <person name="Gonzalez J.B."/>
            <person name="Henrissat B."/>
            <person name="Kuo A."/>
            <person name="Liang C."/>
            <person name="Lipzen A."/>
            <person name="Lutzoni F."/>
            <person name="Magnuson J."/>
            <person name="Mondo S."/>
            <person name="Nolan M."/>
            <person name="Ohm R."/>
            <person name="Pangilinan J."/>
            <person name="Park H.-J."/>
            <person name="Ramirez L."/>
            <person name="Alfaro M."/>
            <person name="Sun H."/>
            <person name="Tritt A."/>
            <person name="Yoshinaga Y."/>
            <person name="Zwiers L.-H."/>
            <person name="Turgeon B.G."/>
            <person name="Goodwin S.B."/>
            <person name="Spatafora J.W."/>
            <person name="Crous P.W."/>
            <person name="Grigoriev I.V."/>
        </authorList>
    </citation>
    <scope>NUCLEOTIDE SEQUENCE</scope>
    <source>
        <strain evidence="3">CBS 394.84</strain>
    </source>
</reference>
<evidence type="ECO:0000313" key="4">
    <source>
        <dbReference type="Proteomes" id="UP000800039"/>
    </source>
</evidence>
<dbReference type="RefSeq" id="XP_040786619.1">
    <property type="nucleotide sequence ID" value="XM_040933868.1"/>
</dbReference>
<keyword evidence="2" id="KW-0732">Signal</keyword>
<proteinExistence type="predicted"/>
<evidence type="ECO:0000313" key="3">
    <source>
        <dbReference type="EMBL" id="KAF1844056.1"/>
    </source>
</evidence>
<dbReference type="GeneID" id="63851119"/>
<evidence type="ECO:0000256" key="2">
    <source>
        <dbReference type="SAM" id="SignalP"/>
    </source>
</evidence>
<dbReference type="EMBL" id="ML976617">
    <property type="protein sequence ID" value="KAF1844056.1"/>
    <property type="molecule type" value="Genomic_DNA"/>
</dbReference>